<reference evidence="1 3" key="1">
    <citation type="journal article" date="2018" name="Biodegradation">
        <title>1,4-Dioxane degradation characteristics of Rhodococcus aetherivorans JCM 14343.</title>
        <authorList>
            <person name="Inoue D."/>
            <person name="Tsunoda T."/>
            <person name="Yamamoto N."/>
            <person name="Ike M."/>
            <person name="Sei K."/>
        </authorList>
    </citation>
    <scope>NUCLEOTIDE SEQUENCE [LARGE SCALE GENOMIC DNA]</scope>
    <source>
        <strain evidence="1 3">JCM 14343</strain>
    </source>
</reference>
<dbReference type="AlphaFoldDB" id="A0A059MRB5"/>
<proteinExistence type="predicted"/>
<accession>A0A059MRB5</accession>
<accession>N1M714</accession>
<name>A0A059MRB5_9NOCA</name>
<organism evidence="2 4">
    <name type="scientific">Rhodococcus aetherivorans</name>
    <dbReference type="NCBI Taxonomy" id="191292"/>
    <lineage>
        <taxon>Bacteria</taxon>
        <taxon>Bacillati</taxon>
        <taxon>Actinomycetota</taxon>
        <taxon>Actinomycetes</taxon>
        <taxon>Mycobacteriales</taxon>
        <taxon>Nocardiaceae</taxon>
        <taxon>Rhodococcus</taxon>
    </lineage>
</organism>
<dbReference type="RefSeq" id="WP_006939351.1">
    <property type="nucleotide sequence ID" value="NZ_BAAAYP010000062.1"/>
</dbReference>
<reference evidence="1" key="2">
    <citation type="submission" date="2019-10" db="EMBL/GenBank/DDBJ databases">
        <title>Draft genome sequence of Rhodococcus aetherivorans JCM 14343.</title>
        <authorList>
            <person name="Inoue D."/>
            <person name="Nakazawa M."/>
            <person name="Yamamoto N."/>
            <person name="Sei K."/>
            <person name="Ike M."/>
        </authorList>
    </citation>
    <scope>NUCLEOTIDE SEQUENCE</scope>
    <source>
        <strain evidence="1">JCM 14343</strain>
    </source>
</reference>
<sequence length="115" mass="12380">MTWPTGSADVPADGFAVEYVSPGVHAHGFGRTDEGQPFSFRVRRKTLRVEVYRPAGRVAVPTAADVIARARASVAEIDLADERSVVAAVRDTVARARPCRSPTLLDRVLGLLPGR</sequence>
<gene>
    <name evidence="2" type="ORF">OCS65_15475</name>
    <name evidence="1" type="ORF">RAJCM14343_3575</name>
</gene>
<dbReference type="EMBL" id="BLAH01000092">
    <property type="protein sequence ID" value="GES38313.1"/>
    <property type="molecule type" value="Genomic_DNA"/>
</dbReference>
<evidence type="ECO:0000313" key="1">
    <source>
        <dbReference type="EMBL" id="GES38313.1"/>
    </source>
</evidence>
<dbReference type="Proteomes" id="UP001163947">
    <property type="component" value="Chromosome"/>
</dbReference>
<dbReference type="Proteomes" id="UP000325466">
    <property type="component" value="Unassembled WGS sequence"/>
</dbReference>
<dbReference type="GeneID" id="83621846"/>
<keyword evidence="3" id="KW-1185">Reference proteome</keyword>
<evidence type="ECO:0000313" key="4">
    <source>
        <dbReference type="Proteomes" id="UP001163947"/>
    </source>
</evidence>
<evidence type="ECO:0000313" key="3">
    <source>
        <dbReference type="Proteomes" id="UP000325466"/>
    </source>
</evidence>
<protein>
    <submittedName>
        <fullName evidence="2">Uncharacterized protein</fullName>
    </submittedName>
</protein>
<dbReference type="EMBL" id="CP106982">
    <property type="protein sequence ID" value="UYF91926.1"/>
    <property type="molecule type" value="Genomic_DNA"/>
</dbReference>
<reference evidence="2" key="3">
    <citation type="submission" date="2022-09" db="EMBL/GenBank/DDBJ databases">
        <title>The genome sequence of Rhodococcus aetherivorans N1.</title>
        <authorList>
            <person name="Jiang W."/>
        </authorList>
    </citation>
    <scope>NUCLEOTIDE SEQUENCE</scope>
    <source>
        <strain evidence="2">N1</strain>
    </source>
</reference>
<evidence type="ECO:0000313" key="2">
    <source>
        <dbReference type="EMBL" id="UYF91926.1"/>
    </source>
</evidence>